<dbReference type="EMBL" id="CP024964">
    <property type="protein sequence ID" value="ATZ18302.1"/>
    <property type="molecule type" value="Genomic_DNA"/>
</dbReference>
<reference evidence="2 3" key="1">
    <citation type="submission" date="2017-11" db="EMBL/GenBank/DDBJ databases">
        <title>Genome sequence of Entomoplasma melaleucae M1 (ATCC 49191).</title>
        <authorList>
            <person name="Lo W.-S."/>
            <person name="Gasparich G.E."/>
            <person name="Kuo C.-H."/>
        </authorList>
    </citation>
    <scope>NUCLEOTIDE SEQUENCE [LARGE SCALE GENOMIC DNA]</scope>
    <source>
        <strain evidence="2 3">M1</strain>
    </source>
</reference>
<organism evidence="2 3">
    <name type="scientific">Mesoplasma melaleucae</name>
    <dbReference type="NCBI Taxonomy" id="81459"/>
    <lineage>
        <taxon>Bacteria</taxon>
        <taxon>Bacillati</taxon>
        <taxon>Mycoplasmatota</taxon>
        <taxon>Mollicutes</taxon>
        <taxon>Entomoplasmatales</taxon>
        <taxon>Entomoplasmataceae</taxon>
        <taxon>Mesoplasma</taxon>
    </lineage>
</organism>
<gene>
    <name evidence="2" type="ORF">EMELA_v1c08150</name>
</gene>
<keyword evidence="1" id="KW-0472">Membrane</keyword>
<keyword evidence="3" id="KW-1185">Reference proteome</keyword>
<evidence type="ECO:0008006" key="4">
    <source>
        <dbReference type="Google" id="ProtNLM"/>
    </source>
</evidence>
<protein>
    <recommendedName>
        <fullName evidence="4">Lipoprotein</fullName>
    </recommendedName>
</protein>
<dbReference type="AlphaFoldDB" id="A0A2K8NWS7"/>
<name>A0A2K8NWS7_9MOLU</name>
<dbReference type="PROSITE" id="PS51257">
    <property type="entry name" value="PROKAR_LIPOPROTEIN"/>
    <property type="match status" value="1"/>
</dbReference>
<evidence type="ECO:0000256" key="1">
    <source>
        <dbReference type="SAM" id="Phobius"/>
    </source>
</evidence>
<proteinExistence type="predicted"/>
<feature type="transmembrane region" description="Helical" evidence="1">
    <location>
        <begin position="6"/>
        <end position="24"/>
    </location>
</feature>
<keyword evidence="1" id="KW-1133">Transmembrane helix</keyword>
<sequence>MKYFKSILVLILIISSCATMYFAIKSANFFNKKTTSNLNLEKIIFSEKQ</sequence>
<evidence type="ECO:0000313" key="2">
    <source>
        <dbReference type="EMBL" id="ATZ18302.1"/>
    </source>
</evidence>
<dbReference type="RefSeq" id="WP_169733563.1">
    <property type="nucleotide sequence ID" value="NZ_CP024964.1"/>
</dbReference>
<accession>A0A2K8NWS7</accession>
<keyword evidence="1" id="KW-0812">Transmembrane</keyword>
<evidence type="ECO:0000313" key="3">
    <source>
        <dbReference type="Proteomes" id="UP000231896"/>
    </source>
</evidence>
<dbReference type="KEGG" id="eml:EMELA_v1c08150"/>
<dbReference type="Proteomes" id="UP000231896">
    <property type="component" value="Chromosome"/>
</dbReference>